<dbReference type="InterPro" id="IPR043154">
    <property type="entry name" value="Sec-1-like_dom1"/>
</dbReference>
<name>A0A0M8MJ90_9BASI</name>
<evidence type="ECO:0000313" key="4">
    <source>
        <dbReference type="Proteomes" id="UP000037751"/>
    </source>
</evidence>
<feature type="compositionally biased region" description="Low complexity" evidence="2">
    <location>
        <begin position="652"/>
        <end position="664"/>
    </location>
</feature>
<dbReference type="InterPro" id="IPR001619">
    <property type="entry name" value="Sec1-like"/>
</dbReference>
<comment type="caution">
    <text evidence="3">The sequence shown here is derived from an EMBL/GenBank/DDBJ whole genome shotgun (WGS) entry which is preliminary data.</text>
</comment>
<dbReference type="GO" id="GO:0016192">
    <property type="term" value="P:vesicle-mediated transport"/>
    <property type="evidence" value="ECO:0007669"/>
    <property type="project" value="InterPro"/>
</dbReference>
<feature type="compositionally biased region" description="Basic and acidic residues" evidence="2">
    <location>
        <begin position="809"/>
        <end position="826"/>
    </location>
</feature>
<dbReference type="Gene3D" id="3.40.50.1910">
    <property type="match status" value="1"/>
</dbReference>
<dbReference type="SUPFAM" id="SSF56815">
    <property type="entry name" value="Sec1/munc18-like (SM) proteins"/>
    <property type="match status" value="1"/>
</dbReference>
<feature type="compositionally biased region" description="Low complexity" evidence="2">
    <location>
        <begin position="848"/>
        <end position="863"/>
    </location>
</feature>
<feature type="region of interest" description="Disordered" evidence="2">
    <location>
        <begin position="758"/>
        <end position="875"/>
    </location>
</feature>
<dbReference type="InterPro" id="IPR027482">
    <property type="entry name" value="Sec1-like_dom2"/>
</dbReference>
<dbReference type="Gene3D" id="3.40.50.2060">
    <property type="match status" value="1"/>
</dbReference>
<keyword evidence="4" id="KW-1185">Reference proteome</keyword>
<evidence type="ECO:0000256" key="1">
    <source>
        <dbReference type="ARBA" id="ARBA00009884"/>
    </source>
</evidence>
<dbReference type="OrthoDB" id="2228at2759"/>
<dbReference type="PANTHER" id="PTHR11679">
    <property type="entry name" value="VESICLE PROTEIN SORTING-ASSOCIATED"/>
    <property type="match status" value="1"/>
</dbReference>
<dbReference type="InterPro" id="IPR043127">
    <property type="entry name" value="Sec-1-like_dom3a"/>
</dbReference>
<dbReference type="Pfam" id="PF08227">
    <property type="entry name" value="DASH_Hsk3"/>
    <property type="match status" value="1"/>
</dbReference>
<dbReference type="Pfam" id="PF00995">
    <property type="entry name" value="Sec1"/>
    <property type="match status" value="1"/>
</dbReference>
<dbReference type="Proteomes" id="UP000037751">
    <property type="component" value="Unassembled WGS sequence"/>
</dbReference>
<proteinExistence type="inferred from homology"/>
<accession>A0A0M8MJ90</accession>
<comment type="similarity">
    <text evidence="1">Belongs to the STXBP/unc-18/SEC1 family.</text>
</comment>
<evidence type="ECO:0000313" key="3">
    <source>
        <dbReference type="EMBL" id="KOS12648.1"/>
    </source>
</evidence>
<organism evidence="3 4">
    <name type="scientific">Malassezia pachydermatis</name>
    <dbReference type="NCBI Taxonomy" id="77020"/>
    <lineage>
        <taxon>Eukaryota</taxon>
        <taxon>Fungi</taxon>
        <taxon>Dikarya</taxon>
        <taxon>Basidiomycota</taxon>
        <taxon>Ustilaginomycotina</taxon>
        <taxon>Malasseziomycetes</taxon>
        <taxon>Malasseziales</taxon>
        <taxon>Malasseziaceae</taxon>
        <taxon>Malassezia</taxon>
    </lineage>
</organism>
<dbReference type="RefSeq" id="XP_017990280.1">
    <property type="nucleotide sequence ID" value="XM_018134893.1"/>
</dbReference>
<reference evidence="3 4" key="1">
    <citation type="submission" date="2015-07" db="EMBL/GenBank/DDBJ databases">
        <title>Draft Genome Sequence of Malassezia furfur CBS1878 and Malassezia pachydermatis CBS1879.</title>
        <authorList>
            <person name="Triana S."/>
            <person name="Ohm R."/>
            <person name="Gonzalez A."/>
            <person name="DeCock H."/>
            <person name="Restrepo S."/>
            <person name="Celis A."/>
        </authorList>
    </citation>
    <scope>NUCLEOTIDE SEQUENCE [LARGE SCALE GENOMIC DNA]</scope>
    <source>
        <strain evidence="3 4">CBS 1879</strain>
    </source>
</reference>
<feature type="compositionally biased region" description="Low complexity" evidence="2">
    <location>
        <begin position="827"/>
        <end position="840"/>
    </location>
</feature>
<dbReference type="InterPro" id="IPR036045">
    <property type="entry name" value="Sec1-like_sf"/>
</dbReference>
<dbReference type="Gene3D" id="3.90.830.10">
    <property type="entry name" value="Syntaxin Binding Protein 1, Chain A, domain 2"/>
    <property type="match status" value="1"/>
</dbReference>
<dbReference type="GeneID" id="28726768"/>
<evidence type="ECO:0000256" key="2">
    <source>
        <dbReference type="SAM" id="MobiDB-lite"/>
    </source>
</evidence>
<feature type="compositionally biased region" description="Polar residues" evidence="2">
    <location>
        <begin position="615"/>
        <end position="632"/>
    </location>
</feature>
<gene>
    <name evidence="3" type="ORF">Malapachy_0372</name>
</gene>
<dbReference type="AlphaFoldDB" id="A0A0M8MJ90"/>
<feature type="region of interest" description="Disordered" evidence="2">
    <location>
        <begin position="613"/>
        <end position="664"/>
    </location>
</feature>
<dbReference type="VEuPathDB" id="FungiDB:Malapachy_0372"/>
<dbReference type="EMBL" id="LGAV01000010">
    <property type="protein sequence ID" value="KOS12648.1"/>
    <property type="molecule type" value="Genomic_DNA"/>
</dbReference>
<feature type="compositionally biased region" description="Basic residues" evidence="2">
    <location>
        <begin position="765"/>
        <end position="775"/>
    </location>
</feature>
<protein>
    <submittedName>
        <fullName evidence="3">Sec1-like protein</fullName>
    </submittedName>
</protein>
<sequence length="967" mass="107690">MPAKSLQTLVKQRYLDALNTVQPANRWKNLIVDSHTMQYLSVVIRMFDILEQNVTHVENIEKMRDPQPHIESMYLLCATSQNVDRLIKELAPPAGQPPQCAAAHVFFVDAISDELVTKLTNSAAGPRLRQLVELFINLWPIESQVFSLKHPSSFFTLFQPMDTKFAPSMDESLALLQDELDMATQSLLNLCVTLNENPKIRYLNVPGKVLGPLSAEAQADTIEGTFAADDLRKGQGEGRVQIGMPFTQQLALRVQDALDEYCKNGQMLGDPGRPQGILFITDRSMDLFSPFLHEFTYQAMVYDLLPMTDGKYKHTYTNAEGEKEVIEVELNEEDETWTKIRHLHIAEAIEYLTREFQLHMGETAQFSGTQSIDGMRDMLASLPHMQQTKEKLSVHLSLAQQCMNKFEKSKLAAQAMVEQNTATNQTPDGHRPRSLVEDMVPILDDPSISNGDKVRIIALYILQCDGVHEEDRRRLFQHARLTGGEAVTINNLAHLGARVVREQSQSSLDAIFRKRRKTLAPKLPAAGQAEYELSRFQPLIRTMIEDHAMDRLEQSMFPYVRDAPPEAPLSSQIASRSASITSSATDMATSMLHSAIHATGGKDSPLARVGFGFDGSSSSRNQSLRTGTTSLRSARPTWHQKGRSESVPNLSTTGVGAGATTAGARTTSRILTESSNPTSQRVLVYMAGGMTYSEMRTAYQVGKRINADVYLGSSHVITPTNFMDNLRVMGTPRQPVSPDLHVEARRKAQEAELEQIKAIQEGKKPPKGHMLKKPKYPQELPPQQRYDLRYSTPDTVSAEESKPQIPEKSTMRRISENVIHKTRDNSESSLSPPSLDPLQSANSTRRGSSMSLNSDTSKSSSLSQGGRLPTRPKWGRDMSRFKSAFSIKKYMPMSGAALTSAKERHYAYLSSRLDALSTTLQHSQHYLTIASEQAAYMKDLGVGQAAIFMAALDQVDRENEQSSSSTK</sequence>
<dbReference type="InterPro" id="IPR013183">
    <property type="entry name" value="Hsk3-like"/>
</dbReference>
<dbReference type="Gene3D" id="1.25.40.60">
    <property type="match status" value="1"/>
</dbReference>
<dbReference type="STRING" id="77020.A0A0M8MJ90"/>